<dbReference type="RefSeq" id="WP_182558076.1">
    <property type="nucleotide sequence ID" value="NZ_JACGWT010000001.1"/>
</dbReference>
<evidence type="ECO:0000313" key="2">
    <source>
        <dbReference type="Proteomes" id="UP000523079"/>
    </source>
</evidence>
<accession>A0A7W3INN9</accession>
<organism evidence="1 2">
    <name type="scientific">Microlunatus kandeliicorticis</name>
    <dbReference type="NCBI Taxonomy" id="1759536"/>
    <lineage>
        <taxon>Bacteria</taxon>
        <taxon>Bacillati</taxon>
        <taxon>Actinomycetota</taxon>
        <taxon>Actinomycetes</taxon>
        <taxon>Propionibacteriales</taxon>
        <taxon>Propionibacteriaceae</taxon>
        <taxon>Microlunatus</taxon>
    </lineage>
</organism>
<keyword evidence="2" id="KW-1185">Reference proteome</keyword>
<reference evidence="1 2" key="1">
    <citation type="submission" date="2020-07" db="EMBL/GenBank/DDBJ databases">
        <title>Sequencing the genomes of 1000 actinobacteria strains.</title>
        <authorList>
            <person name="Klenk H.-P."/>
        </authorList>
    </citation>
    <scope>NUCLEOTIDE SEQUENCE [LARGE SCALE GENOMIC DNA]</scope>
    <source>
        <strain evidence="1 2">DSM 100723</strain>
    </source>
</reference>
<name>A0A7W3INN9_9ACTN</name>
<comment type="caution">
    <text evidence="1">The sequence shown here is derived from an EMBL/GenBank/DDBJ whole genome shotgun (WGS) entry which is preliminary data.</text>
</comment>
<gene>
    <name evidence="1" type="ORF">FHX74_000009</name>
</gene>
<dbReference type="EMBL" id="JACGWT010000001">
    <property type="protein sequence ID" value="MBA8792415.1"/>
    <property type="molecule type" value="Genomic_DNA"/>
</dbReference>
<protein>
    <submittedName>
        <fullName evidence="1">Uncharacterized protein</fullName>
    </submittedName>
</protein>
<proteinExistence type="predicted"/>
<dbReference type="Proteomes" id="UP000523079">
    <property type="component" value="Unassembled WGS sequence"/>
</dbReference>
<dbReference type="AlphaFoldDB" id="A0A7W3INN9"/>
<sequence length="109" mass="11523">MVVARENRTDVEGVVTAHAPHPGVDRWELVTLRVERTGPVAGFPDLVTRRVADQGGVLELAVDREALDDDRLGGQRPDGLLGRRLRATATLAGPGVVRAVGGIRSTPAA</sequence>
<evidence type="ECO:0000313" key="1">
    <source>
        <dbReference type="EMBL" id="MBA8792415.1"/>
    </source>
</evidence>